<dbReference type="PANTHER" id="PTHR43477:SF1">
    <property type="entry name" value="DIHYDROANTICAPSIN 7-DEHYDROGENASE"/>
    <property type="match status" value="1"/>
</dbReference>
<dbReference type="CDD" id="cd11731">
    <property type="entry name" value="Lin1944_like_SDR_c"/>
    <property type="match status" value="1"/>
</dbReference>
<comment type="similarity">
    <text evidence="1">Belongs to the short-chain dehydrogenases/reductases (SDR) family.</text>
</comment>
<comment type="caution">
    <text evidence="3">The sequence shown here is derived from an EMBL/GenBank/DDBJ whole genome shotgun (WGS) entry which is preliminary data.</text>
</comment>
<protein>
    <submittedName>
        <fullName evidence="3">Short chain dehydrogenase</fullName>
    </submittedName>
</protein>
<name>E3BKP2_9VIBR</name>
<dbReference type="Proteomes" id="UP000002943">
    <property type="component" value="Unassembled WGS sequence"/>
</dbReference>
<evidence type="ECO:0000313" key="4">
    <source>
        <dbReference type="Proteomes" id="UP000002943"/>
    </source>
</evidence>
<accession>E3BKP2</accession>
<dbReference type="PANTHER" id="PTHR43477">
    <property type="entry name" value="DIHYDROANTICAPSIN 7-DEHYDROGENASE"/>
    <property type="match status" value="1"/>
</dbReference>
<dbReference type="RefSeq" id="WP_009601611.1">
    <property type="nucleotide sequence ID" value="NZ_AEIU01000075.1"/>
</dbReference>
<dbReference type="STRING" id="796620.VIBC2010_11744"/>
<dbReference type="GO" id="GO:0016491">
    <property type="term" value="F:oxidoreductase activity"/>
    <property type="evidence" value="ECO:0007669"/>
    <property type="project" value="UniProtKB-KW"/>
</dbReference>
<dbReference type="Pfam" id="PF13561">
    <property type="entry name" value="adh_short_C2"/>
    <property type="match status" value="1"/>
</dbReference>
<evidence type="ECO:0000256" key="1">
    <source>
        <dbReference type="ARBA" id="ARBA00006484"/>
    </source>
</evidence>
<evidence type="ECO:0000256" key="2">
    <source>
        <dbReference type="ARBA" id="ARBA00023002"/>
    </source>
</evidence>
<sequence>MKIAVIGASGTIGKAVVESLKNEHTIVTLGTSQSDIQLDITDRESVREAFAKMGQVDAIVSAVGAVSFKPFGEYTEDDWNLSLQHKLMGQIRIAEEGTQYLSNGGSITLTSGITSDFPIHYGTSATTVGGAIEFFAKSAALEAPNGIRINVVSPTVLAESAAVYGQYFPGFLSIPAAQVATYYQRSIFGLENGHIFKCFAGNS</sequence>
<dbReference type="AlphaFoldDB" id="E3BKP2"/>
<dbReference type="eggNOG" id="COG1028">
    <property type="taxonomic scope" value="Bacteria"/>
</dbReference>
<dbReference type="InterPro" id="IPR051122">
    <property type="entry name" value="SDR_DHRS6-like"/>
</dbReference>
<keyword evidence="2" id="KW-0560">Oxidoreductase</keyword>
<dbReference type="InterPro" id="IPR002347">
    <property type="entry name" value="SDR_fam"/>
</dbReference>
<proteinExistence type="inferred from homology"/>
<dbReference type="SUPFAM" id="SSF51735">
    <property type="entry name" value="NAD(P)-binding Rossmann-fold domains"/>
    <property type="match status" value="1"/>
</dbReference>
<dbReference type="OrthoDB" id="9787486at2"/>
<dbReference type="NCBIfam" id="NF005754">
    <property type="entry name" value="PRK07578.1"/>
    <property type="match status" value="1"/>
</dbReference>
<gene>
    <name evidence="3" type="ORF">VIBC2010_11744</name>
</gene>
<organism evidence="3 4">
    <name type="scientific">Vibrio caribbeanicus ATCC BAA-2122</name>
    <dbReference type="NCBI Taxonomy" id="796620"/>
    <lineage>
        <taxon>Bacteria</taxon>
        <taxon>Pseudomonadati</taxon>
        <taxon>Pseudomonadota</taxon>
        <taxon>Gammaproteobacteria</taxon>
        <taxon>Vibrionales</taxon>
        <taxon>Vibrionaceae</taxon>
        <taxon>Vibrio</taxon>
    </lineage>
</organism>
<reference evidence="3 4" key="1">
    <citation type="journal article" date="2012" name="Int. J. Syst. Evol. Microbiol.">
        <title>Vibrio caribbeanicus sp. nov., isolated from the marine sponge Scleritoderma cyanea.</title>
        <authorList>
            <person name="Hoffmann M."/>
            <person name="Monday S.R."/>
            <person name="Allard M.W."/>
            <person name="Strain E.A."/>
            <person name="Whittaker P."/>
            <person name="Naum M."/>
            <person name="McCarthy P.J."/>
            <person name="Lopez J.V."/>
            <person name="Fischer M."/>
            <person name="Brown E.W."/>
        </authorList>
    </citation>
    <scope>NUCLEOTIDE SEQUENCE [LARGE SCALE GENOMIC DNA]</scope>
    <source>
        <strain evidence="3 4">ATCC BAA-2122</strain>
    </source>
</reference>
<dbReference type="Gene3D" id="3.40.50.720">
    <property type="entry name" value="NAD(P)-binding Rossmann-like Domain"/>
    <property type="match status" value="1"/>
</dbReference>
<evidence type="ECO:0000313" key="3">
    <source>
        <dbReference type="EMBL" id="EFP96236.1"/>
    </source>
</evidence>
<dbReference type="InterPro" id="IPR036291">
    <property type="entry name" value="NAD(P)-bd_dom_sf"/>
</dbReference>
<dbReference type="PRINTS" id="PR00081">
    <property type="entry name" value="GDHRDH"/>
</dbReference>
<dbReference type="EMBL" id="AEIU01000075">
    <property type="protein sequence ID" value="EFP96236.1"/>
    <property type="molecule type" value="Genomic_DNA"/>
</dbReference>
<keyword evidence="4" id="KW-1185">Reference proteome</keyword>